<comment type="cofactor">
    <cofactor evidence="1">
        <name>Mg(2+)</name>
        <dbReference type="ChEBI" id="CHEBI:18420"/>
    </cofactor>
</comment>
<feature type="transmembrane region" description="Helical" evidence="2">
    <location>
        <begin position="313"/>
        <end position="334"/>
    </location>
</feature>
<feature type="domain" description="GGDEF" evidence="6">
    <location>
        <begin position="622"/>
        <end position="756"/>
    </location>
</feature>
<dbReference type="Proteomes" id="UP000199339">
    <property type="component" value="Unassembled WGS sequence"/>
</dbReference>
<dbReference type="InterPro" id="IPR035965">
    <property type="entry name" value="PAS-like_dom_sf"/>
</dbReference>
<evidence type="ECO:0000256" key="2">
    <source>
        <dbReference type="SAM" id="Phobius"/>
    </source>
</evidence>
<feature type="domain" description="PAS" evidence="4">
    <location>
        <begin position="471"/>
        <end position="516"/>
    </location>
</feature>
<dbReference type="PROSITE" id="PS50113">
    <property type="entry name" value="PAC"/>
    <property type="match status" value="2"/>
</dbReference>
<feature type="domain" description="PAC" evidence="5">
    <location>
        <begin position="538"/>
        <end position="590"/>
    </location>
</feature>
<dbReference type="InterPro" id="IPR000014">
    <property type="entry name" value="PAS"/>
</dbReference>
<feature type="signal peptide" evidence="3">
    <location>
        <begin position="1"/>
        <end position="24"/>
    </location>
</feature>
<dbReference type="PANTHER" id="PTHR44757:SF2">
    <property type="entry name" value="BIOFILM ARCHITECTURE MAINTENANCE PROTEIN MBAA"/>
    <property type="match status" value="1"/>
</dbReference>
<keyword evidence="2" id="KW-0812">Transmembrane</keyword>
<dbReference type="InterPro" id="IPR001610">
    <property type="entry name" value="PAC"/>
</dbReference>
<gene>
    <name evidence="7" type="ORF">SAMN04487961_0815</name>
</gene>
<dbReference type="Pfam" id="PF12974">
    <property type="entry name" value="Phosphonate-bd"/>
    <property type="match status" value="1"/>
</dbReference>
<evidence type="ECO:0000256" key="1">
    <source>
        <dbReference type="ARBA" id="ARBA00001946"/>
    </source>
</evidence>
<evidence type="ECO:0000313" key="7">
    <source>
        <dbReference type="EMBL" id="SFM59124.1"/>
    </source>
</evidence>
<keyword evidence="8" id="KW-1185">Reference proteome</keyword>
<dbReference type="Gene3D" id="3.30.450.20">
    <property type="entry name" value="PAS domain"/>
    <property type="match status" value="2"/>
</dbReference>
<dbReference type="EMBL" id="FOUR01000001">
    <property type="protein sequence ID" value="SFM59124.1"/>
    <property type="molecule type" value="Genomic_DNA"/>
</dbReference>
<protein>
    <submittedName>
        <fullName evidence="7">PAS domain S-box-containing protein/diguanylate cyclase (GGDEF) domain-containing protein</fullName>
    </submittedName>
</protein>
<keyword evidence="3" id="KW-0732">Signal</keyword>
<evidence type="ECO:0000256" key="3">
    <source>
        <dbReference type="SAM" id="SignalP"/>
    </source>
</evidence>
<dbReference type="InterPro" id="IPR043128">
    <property type="entry name" value="Rev_trsase/Diguanyl_cyclase"/>
</dbReference>
<dbReference type="SMART" id="SM00086">
    <property type="entry name" value="PAC"/>
    <property type="match status" value="2"/>
</dbReference>
<evidence type="ECO:0000259" key="6">
    <source>
        <dbReference type="PROSITE" id="PS50887"/>
    </source>
</evidence>
<feature type="domain" description="PAC" evidence="5">
    <location>
        <begin position="422"/>
        <end position="474"/>
    </location>
</feature>
<dbReference type="GO" id="GO:0003824">
    <property type="term" value="F:catalytic activity"/>
    <property type="evidence" value="ECO:0007669"/>
    <property type="project" value="UniProtKB-ARBA"/>
</dbReference>
<dbReference type="AlphaFoldDB" id="A0A1I4S4B0"/>
<proteinExistence type="predicted"/>
<dbReference type="PROSITE" id="PS50112">
    <property type="entry name" value="PAS"/>
    <property type="match status" value="1"/>
</dbReference>
<organism evidence="7 8">
    <name type="scientific">Marinobacter pelagius</name>
    <dbReference type="NCBI Taxonomy" id="379482"/>
    <lineage>
        <taxon>Bacteria</taxon>
        <taxon>Pseudomonadati</taxon>
        <taxon>Pseudomonadota</taxon>
        <taxon>Gammaproteobacteria</taxon>
        <taxon>Pseudomonadales</taxon>
        <taxon>Marinobacteraceae</taxon>
        <taxon>Marinobacter</taxon>
    </lineage>
</organism>
<reference evidence="8" key="1">
    <citation type="submission" date="2016-10" db="EMBL/GenBank/DDBJ databases">
        <authorList>
            <person name="Varghese N."/>
            <person name="Submissions S."/>
        </authorList>
    </citation>
    <scope>NUCLEOTIDE SEQUENCE [LARGE SCALE GENOMIC DNA]</scope>
    <source>
        <strain evidence="8">CGMCC 1.6775</strain>
    </source>
</reference>
<dbReference type="Gene3D" id="3.40.190.10">
    <property type="entry name" value="Periplasmic binding protein-like II"/>
    <property type="match status" value="2"/>
</dbReference>
<dbReference type="InterPro" id="IPR000700">
    <property type="entry name" value="PAS-assoc_C"/>
</dbReference>
<dbReference type="Pfam" id="PF13426">
    <property type="entry name" value="PAS_9"/>
    <property type="match status" value="1"/>
</dbReference>
<dbReference type="SMART" id="SM00267">
    <property type="entry name" value="GGDEF"/>
    <property type="match status" value="1"/>
</dbReference>
<dbReference type="CDD" id="cd01949">
    <property type="entry name" value="GGDEF"/>
    <property type="match status" value="1"/>
</dbReference>
<dbReference type="Gene3D" id="3.30.70.270">
    <property type="match status" value="1"/>
</dbReference>
<dbReference type="CDD" id="cd00130">
    <property type="entry name" value="PAS"/>
    <property type="match status" value="2"/>
</dbReference>
<keyword evidence="2" id="KW-1133">Transmembrane helix</keyword>
<dbReference type="Pfam" id="PF00990">
    <property type="entry name" value="GGDEF"/>
    <property type="match status" value="1"/>
</dbReference>
<keyword evidence="2" id="KW-0472">Membrane</keyword>
<dbReference type="SUPFAM" id="SSF55785">
    <property type="entry name" value="PYP-like sensor domain (PAS domain)"/>
    <property type="match status" value="2"/>
</dbReference>
<dbReference type="InterPro" id="IPR013767">
    <property type="entry name" value="PAS_fold"/>
</dbReference>
<name>A0A1I4S4B0_9GAMM</name>
<dbReference type="FunFam" id="3.30.70.270:FF:000001">
    <property type="entry name" value="Diguanylate cyclase domain protein"/>
    <property type="match status" value="1"/>
</dbReference>
<dbReference type="Pfam" id="PF00989">
    <property type="entry name" value="PAS"/>
    <property type="match status" value="1"/>
</dbReference>
<sequence>MKRWILGYLAFAALILSVSGTTLAQGFQEVRFGIYAYRPDFIMKERYQPLVDYLTGRIGIPVKLQVLDQEQMRAALASNQLDFFLTNPSQFLVIRSERSLTGELATLVRKHDGVATASLGGVIFTAATRNDINGLSDVRGRTIASPGLHFLGGFQTQALELKGAGVDVLNNNRIKLVRSHDRVVRSVLTGDADVGFVRTGILEELIADDPRLADRIRILNRQNLVGFPYAVSTRLYPEWPVAALPHVDSDIVRRVASALFAIEENYPAALSAGIAGFAPPADYQSVEYLARELRVEPYDELPQLTWGELVGQYWGWLVATVILVLLLTGSMLWLRRKKRELAAEQLRLRRLILSWPQPMLMLRGGEFVDSNRAALELLRYAMPRSLLGKDIAAFSPQTQPDGDVSRQKIQRLLQRVDRGEVVQVEWVFRRSDGSEVWVDMTLAPVHDTEEPHPHVLCSWYDITGRKEAEQRQRMAASVFDHAREAIFITDLHGAIIDVNDAYVAITGRARANAIGRLPPLPLEEGIGVLASARSHGFWSGEFASKRQDGERFNMALTVSEVRDAQGAISHFMGIFSDITRLKAQEKELRTLAHYDPLTHLPNRVLFTDRMQQVMAQARRQDDLLAVLYIDLDQFKPVNDAYGHKAGDELLVEVANRMRAQLREEDTLARLGGDEFAALIVNVTEPAVLENLLARLLHAISEPVPVAGHLVQVSASIGFTLYPQAEELDGDQLLRQADQAMYQAKKRGRNRYCGFDSAAS</sequence>
<dbReference type="NCBIfam" id="TIGR00254">
    <property type="entry name" value="GGDEF"/>
    <property type="match status" value="1"/>
</dbReference>
<dbReference type="GO" id="GO:0006355">
    <property type="term" value="P:regulation of DNA-templated transcription"/>
    <property type="evidence" value="ECO:0007669"/>
    <property type="project" value="InterPro"/>
</dbReference>
<dbReference type="InterPro" id="IPR000160">
    <property type="entry name" value="GGDEF_dom"/>
</dbReference>
<evidence type="ECO:0000259" key="4">
    <source>
        <dbReference type="PROSITE" id="PS50112"/>
    </source>
</evidence>
<feature type="chain" id="PRO_5011699304" evidence="3">
    <location>
        <begin position="25"/>
        <end position="759"/>
    </location>
</feature>
<evidence type="ECO:0000313" key="8">
    <source>
        <dbReference type="Proteomes" id="UP000199339"/>
    </source>
</evidence>
<dbReference type="SUPFAM" id="SSF55073">
    <property type="entry name" value="Nucleotide cyclase"/>
    <property type="match status" value="1"/>
</dbReference>
<evidence type="ECO:0000259" key="5">
    <source>
        <dbReference type="PROSITE" id="PS50113"/>
    </source>
</evidence>
<dbReference type="SMART" id="SM00091">
    <property type="entry name" value="PAS"/>
    <property type="match status" value="2"/>
</dbReference>
<dbReference type="InterPro" id="IPR029787">
    <property type="entry name" value="Nucleotide_cyclase"/>
</dbReference>
<dbReference type="PROSITE" id="PS50887">
    <property type="entry name" value="GGDEF"/>
    <property type="match status" value="1"/>
</dbReference>
<accession>A0A1I4S4B0</accession>
<dbReference type="NCBIfam" id="TIGR00229">
    <property type="entry name" value="sensory_box"/>
    <property type="match status" value="2"/>
</dbReference>
<dbReference type="RefSeq" id="WP_245777348.1">
    <property type="nucleotide sequence ID" value="NZ_FOUR01000001.1"/>
</dbReference>
<dbReference type="SUPFAM" id="SSF53850">
    <property type="entry name" value="Periplasmic binding protein-like II"/>
    <property type="match status" value="1"/>
</dbReference>
<dbReference type="InterPro" id="IPR052155">
    <property type="entry name" value="Biofilm_reg_signaling"/>
</dbReference>
<dbReference type="PANTHER" id="PTHR44757">
    <property type="entry name" value="DIGUANYLATE CYCLASE DGCP"/>
    <property type="match status" value="1"/>
</dbReference>